<feature type="chain" id="PRO_5015893177" evidence="1">
    <location>
        <begin position="22"/>
        <end position="233"/>
    </location>
</feature>
<dbReference type="Pfam" id="PF13852">
    <property type="entry name" value="DUF4197"/>
    <property type="match status" value="1"/>
</dbReference>
<reference evidence="2 3" key="1">
    <citation type="submission" date="2017-11" db="EMBL/GenBank/DDBJ databases">
        <title>Infants hospitalized years apart are colonized by the same room-sourced microbial strains.</title>
        <authorList>
            <person name="Brooks B."/>
            <person name="Olm M.R."/>
            <person name="Firek B.A."/>
            <person name="Baker R."/>
            <person name="Thomas B.C."/>
            <person name="Morowitz M.J."/>
            <person name="Banfield J.F."/>
        </authorList>
    </citation>
    <scope>NUCLEOTIDE SEQUENCE [LARGE SCALE GENOMIC DNA]</scope>
    <source>
        <strain evidence="2">S2_009_000_R2_76</strain>
    </source>
</reference>
<evidence type="ECO:0000256" key="1">
    <source>
        <dbReference type="SAM" id="SignalP"/>
    </source>
</evidence>
<name>A0A2W5F825_9SPHI</name>
<keyword evidence="1" id="KW-0732">Signal</keyword>
<accession>A0A2W5F825</accession>
<organism evidence="2 3">
    <name type="scientific">Pseudopedobacter saltans</name>
    <dbReference type="NCBI Taxonomy" id="151895"/>
    <lineage>
        <taxon>Bacteria</taxon>
        <taxon>Pseudomonadati</taxon>
        <taxon>Bacteroidota</taxon>
        <taxon>Sphingobacteriia</taxon>
        <taxon>Sphingobacteriales</taxon>
        <taxon>Sphingobacteriaceae</taxon>
        <taxon>Pseudopedobacter</taxon>
    </lineage>
</organism>
<evidence type="ECO:0000313" key="3">
    <source>
        <dbReference type="Proteomes" id="UP000249645"/>
    </source>
</evidence>
<comment type="caution">
    <text evidence="2">The sequence shown here is derived from an EMBL/GenBank/DDBJ whole genome shotgun (WGS) entry which is preliminary data.</text>
</comment>
<dbReference type="Proteomes" id="UP000249645">
    <property type="component" value="Unassembled WGS sequence"/>
</dbReference>
<proteinExistence type="predicted"/>
<sequence length="233" mass="25267">MRKILLLSFSVLCLGSQFTKAQNLGSLLKTVTSKTSSKSTNNNLTESEANSGVKELLSTGLVNSVTALNKTDAFWKSAYKILLPEPLHTADGVLRKLNMGGVADSAELRMNRAAEQAVGFAKPIFVNAIKQMTLTDAIKLVNGGNNSITDFFRAKTHDTLVNAFMPTIQTELNKNKATSSYSQLVTKYNAVPFVKKANPDLSSYVAGKAVDALFDQISVQEKKHKNESSSTDN</sequence>
<dbReference type="EMBL" id="QFOI01000010">
    <property type="protein sequence ID" value="PZP52201.1"/>
    <property type="molecule type" value="Genomic_DNA"/>
</dbReference>
<dbReference type="AlphaFoldDB" id="A0A2W5F825"/>
<protein>
    <submittedName>
        <fullName evidence="2">DUF4197 domain-containing protein</fullName>
    </submittedName>
</protein>
<feature type="signal peptide" evidence="1">
    <location>
        <begin position="1"/>
        <end position="21"/>
    </location>
</feature>
<gene>
    <name evidence="2" type="ORF">DI598_01355</name>
</gene>
<evidence type="ECO:0000313" key="2">
    <source>
        <dbReference type="EMBL" id="PZP52201.1"/>
    </source>
</evidence>
<dbReference type="InterPro" id="IPR025245">
    <property type="entry name" value="DUF4197"/>
</dbReference>